<gene>
    <name evidence="1" type="ORF">DF168_00882</name>
</gene>
<evidence type="ECO:0008006" key="3">
    <source>
        <dbReference type="Google" id="ProtNLM"/>
    </source>
</evidence>
<dbReference type="Proteomes" id="UP000247465">
    <property type="component" value="Chromosome"/>
</dbReference>
<protein>
    <recommendedName>
        <fullName evidence="3">Outer membrane lipoprotein-sorting protein</fullName>
    </recommendedName>
</protein>
<dbReference type="AlphaFoldDB" id="A0A2Z4AFD7"/>
<name>A0A2Z4AFD7_9BACT</name>
<organism evidence="1 2">
    <name type="scientific">Candidatus Moanibacter tarae</name>
    <dbReference type="NCBI Taxonomy" id="2200854"/>
    <lineage>
        <taxon>Bacteria</taxon>
        <taxon>Pseudomonadati</taxon>
        <taxon>Verrucomicrobiota</taxon>
        <taxon>Opitutia</taxon>
        <taxon>Puniceicoccales</taxon>
        <taxon>Puniceicoccales incertae sedis</taxon>
        <taxon>Candidatus Moanibacter</taxon>
    </lineage>
</organism>
<dbReference type="Gene3D" id="2.50.20.10">
    <property type="entry name" value="Lipoprotein localisation LolA/LolB/LppX"/>
    <property type="match status" value="1"/>
</dbReference>
<dbReference type="KEGG" id="mtar:DF168_00882"/>
<evidence type="ECO:0000313" key="2">
    <source>
        <dbReference type="Proteomes" id="UP000247465"/>
    </source>
</evidence>
<reference evidence="1 2" key="1">
    <citation type="submission" date="2018-06" db="EMBL/GenBank/DDBJ databases">
        <title>Draft Genome Sequence of a Novel Marine Bacterium Related to the Verrucomicrobia.</title>
        <authorList>
            <person name="Vosseberg J."/>
            <person name="Martijn J."/>
            <person name="Ettema T.J.G."/>
        </authorList>
    </citation>
    <scope>NUCLEOTIDE SEQUENCE [LARGE SCALE GENOMIC DNA]</scope>
    <source>
        <strain evidence="1">TARA_B100001123</strain>
    </source>
</reference>
<proteinExistence type="predicted"/>
<dbReference type="EMBL" id="CP029803">
    <property type="protein sequence ID" value="AWT59688.1"/>
    <property type="molecule type" value="Genomic_DNA"/>
</dbReference>
<sequence length="279" mass="32319">MTDNHRNGGIFILLFLFLFNAKGDELRLDEVDAFSALEEFRYQGISEKYSLSFLLLNIPNEGEETYHRGQIWGNSKNDGTRTVIRLEPVAGNGEAEIRLFLENGIDPVAWRIRKGTKTLRMIKGASLFFPLFPGLVLTPFELQMPFLFWEDYIYEGVSKLKGRRAFMFLMIPPLAIRKANPDMEAVRVSIDTKFKVLIKAQILGPRRQTLKSFKIVSLKKIQNQVIIKRIDFLDEISRNKTRFIVTGADLSLVIDDVFFRPDTLLEERLPRPSNRFEHF</sequence>
<evidence type="ECO:0000313" key="1">
    <source>
        <dbReference type="EMBL" id="AWT59688.1"/>
    </source>
</evidence>
<accession>A0A2Z4AFD7</accession>